<dbReference type="EMBL" id="JBHUFA010000002">
    <property type="protein sequence ID" value="MFD1695837.1"/>
    <property type="molecule type" value="Genomic_DNA"/>
</dbReference>
<protein>
    <submittedName>
        <fullName evidence="2">Rod-binding protein</fullName>
    </submittedName>
</protein>
<evidence type="ECO:0000313" key="2">
    <source>
        <dbReference type="EMBL" id="MFD1695837.1"/>
    </source>
</evidence>
<gene>
    <name evidence="2" type="ORF">ACFSC7_09955</name>
</gene>
<feature type="domain" description="Flagellar protein FlgJ N-terminal" evidence="1">
    <location>
        <begin position="112"/>
        <end position="149"/>
    </location>
</feature>
<organism evidence="2 3">
    <name type="scientific">Roseibium aestuarii</name>
    <dbReference type="NCBI Taxonomy" id="2600299"/>
    <lineage>
        <taxon>Bacteria</taxon>
        <taxon>Pseudomonadati</taxon>
        <taxon>Pseudomonadota</taxon>
        <taxon>Alphaproteobacteria</taxon>
        <taxon>Hyphomicrobiales</taxon>
        <taxon>Stappiaceae</taxon>
        <taxon>Roseibium</taxon>
    </lineage>
</organism>
<dbReference type="RefSeq" id="WP_149893804.1">
    <property type="nucleotide sequence ID" value="NZ_JBHUFA010000002.1"/>
</dbReference>
<dbReference type="Proteomes" id="UP001597327">
    <property type="component" value="Unassembled WGS sequence"/>
</dbReference>
<keyword evidence="3" id="KW-1185">Reference proteome</keyword>
<dbReference type="InterPro" id="IPR019301">
    <property type="entry name" value="Flagellar_prot_FlgJ_N"/>
</dbReference>
<comment type="caution">
    <text evidence="2">The sequence shown here is derived from an EMBL/GenBank/DDBJ whole genome shotgun (WGS) entry which is preliminary data.</text>
</comment>
<evidence type="ECO:0000259" key="1">
    <source>
        <dbReference type="Pfam" id="PF10135"/>
    </source>
</evidence>
<dbReference type="Pfam" id="PF10135">
    <property type="entry name" value="Rod-binding"/>
    <property type="match status" value="1"/>
</dbReference>
<evidence type="ECO:0000313" key="3">
    <source>
        <dbReference type="Proteomes" id="UP001597327"/>
    </source>
</evidence>
<accession>A0ABW4JVH0</accession>
<name>A0ABW4JVH0_9HYPH</name>
<proteinExistence type="predicted"/>
<sequence>MAISPPSDLVVDVLKAADPVQHGQAVRKLARLAPPGSAQLAFADTLKGVSDNGFGALFSSSGGVQTSIVGRRIDQGFEAVGRAGESDASSPARKFEAMVLQQFVEVMLPDDAEEVFGEGSTGEIWKSMLAEQLGNQIAASGGVGLASFITDSLKEQKKA</sequence>
<reference evidence="3" key="1">
    <citation type="journal article" date="2019" name="Int. J. Syst. Evol. Microbiol.">
        <title>The Global Catalogue of Microorganisms (GCM) 10K type strain sequencing project: providing services to taxonomists for standard genome sequencing and annotation.</title>
        <authorList>
            <consortium name="The Broad Institute Genomics Platform"/>
            <consortium name="The Broad Institute Genome Sequencing Center for Infectious Disease"/>
            <person name="Wu L."/>
            <person name="Ma J."/>
        </authorList>
    </citation>
    <scope>NUCLEOTIDE SEQUENCE [LARGE SCALE GENOMIC DNA]</scope>
    <source>
        <strain evidence="3">JCM 3369</strain>
    </source>
</reference>